<dbReference type="SUPFAM" id="SSF51445">
    <property type="entry name" value="(Trans)glycosidases"/>
    <property type="match status" value="1"/>
</dbReference>
<gene>
    <name evidence="11" type="ORF">HNR19_001468</name>
</gene>
<evidence type="ECO:0000256" key="4">
    <source>
        <dbReference type="ARBA" id="ARBA00022729"/>
    </source>
</evidence>
<comment type="caution">
    <text evidence="11">The sequence shown here is derived from an EMBL/GenBank/DDBJ whole genome shotgun (WGS) entry which is preliminary data.</text>
</comment>
<dbReference type="EC" id="3.2.1.21" evidence="3"/>
<evidence type="ECO:0000256" key="8">
    <source>
        <dbReference type="SAM" id="SignalP"/>
    </source>
</evidence>
<evidence type="ECO:0000256" key="5">
    <source>
        <dbReference type="ARBA" id="ARBA00022801"/>
    </source>
</evidence>
<dbReference type="SUPFAM" id="SSF52279">
    <property type="entry name" value="Beta-D-glucan exohydrolase, C-terminal domain"/>
    <property type="match status" value="1"/>
</dbReference>
<keyword evidence="12" id="KW-1185">Reference proteome</keyword>
<dbReference type="GO" id="GO:0009251">
    <property type="term" value="P:glucan catabolic process"/>
    <property type="evidence" value="ECO:0007669"/>
    <property type="project" value="TreeGrafter"/>
</dbReference>
<dbReference type="AlphaFoldDB" id="A0A853BXW7"/>
<comment type="catalytic activity">
    <reaction evidence="1">
        <text>Hydrolysis of terminal, non-reducing beta-D-glucosyl residues with release of beta-D-glucose.</text>
        <dbReference type="EC" id="3.2.1.21"/>
    </reaction>
</comment>
<dbReference type="InterPro" id="IPR051915">
    <property type="entry name" value="Cellulose_Degrad_GH3"/>
</dbReference>
<dbReference type="Pfam" id="PF00933">
    <property type="entry name" value="Glyco_hydro_3"/>
    <property type="match status" value="1"/>
</dbReference>
<dbReference type="InterPro" id="IPR002772">
    <property type="entry name" value="Glyco_hydro_3_C"/>
</dbReference>
<dbReference type="InterPro" id="IPR036962">
    <property type="entry name" value="Glyco_hydro_3_N_sf"/>
</dbReference>
<keyword evidence="5 11" id="KW-0378">Hydrolase</keyword>
<feature type="compositionally biased region" description="Basic and acidic residues" evidence="7">
    <location>
        <begin position="49"/>
        <end position="58"/>
    </location>
</feature>
<dbReference type="RefSeq" id="WP_179667315.1">
    <property type="nucleotide sequence ID" value="NZ_JACCFP010000001.1"/>
</dbReference>
<sequence>MSLLRVPDRSRPRRLRLPAVLATGVLVAAGLAVDAGAAASGAPAGVESAGDRFTERPGRGAPYKNPRLSTERRVADLLSRMTLEEKVGQMAQAERADVSADPGQIADLFLGSVLSGGGSVPADNTPEGWADMVDAFQEQALSTRLGIPLLYGVDAVHGHANLNGATVFPHNIGLGATRDPRLVERIGAITAEETRASGPQWNFSPCLCVARDDRWGRTYESFGESPVLAARMGTIIDGLQGSRRGDLDDPEHVLATAKHFAGDGLTTFGTGEGDYTIDQGITEASRRDFARLALSPYVPAIKHHDVGSVMPSFSSVDWTDDGLGNPLKMHAHDELINGWLKDKMDFDGFVISDWRAIHQIPGDYATQVAVSVNAGVDMFMEPFSGDTVGYPQFIETLVQLVEDGTVPEERIDDAVSRILTAKFELGLFEDPFTDRRHIDEIGSPEHRRVAREAVAKSQVLLRNEDRTLPLSSSDDVYVAGSNADNIGNQAGGWTLTWQGGSTNVIPGDTVLDAIEDAAHGDVTFSADASAPVPAGAHGVVVVGETPYAEGFGDVGGPRWGWDPGDGGVLRPEKTMLLSEADTAAVETVCAAAASCTVLVVSGRPMIIPPELLEQTDALVASWLPGSEGGGVADVLFGKRPFTGRLPVTWPRSVEQEPINIGDADYDPLYPYGWGLRTGHRGHHR</sequence>
<dbReference type="Pfam" id="PF01915">
    <property type="entry name" value="Glyco_hydro_3_C"/>
    <property type="match status" value="1"/>
</dbReference>
<proteinExistence type="inferred from homology"/>
<feature type="region of interest" description="Disordered" evidence="7">
    <location>
        <begin position="40"/>
        <end position="66"/>
    </location>
</feature>
<dbReference type="Proteomes" id="UP000530424">
    <property type="component" value="Unassembled WGS sequence"/>
</dbReference>
<dbReference type="InterPro" id="IPR017853">
    <property type="entry name" value="GH"/>
</dbReference>
<evidence type="ECO:0000256" key="3">
    <source>
        <dbReference type="ARBA" id="ARBA00012744"/>
    </source>
</evidence>
<dbReference type="InterPro" id="IPR001764">
    <property type="entry name" value="Glyco_hydro_3_N"/>
</dbReference>
<evidence type="ECO:0000256" key="7">
    <source>
        <dbReference type="SAM" id="MobiDB-lite"/>
    </source>
</evidence>
<evidence type="ECO:0000256" key="6">
    <source>
        <dbReference type="ARBA" id="ARBA00023295"/>
    </source>
</evidence>
<dbReference type="GO" id="GO:0008422">
    <property type="term" value="F:beta-glucosidase activity"/>
    <property type="evidence" value="ECO:0007669"/>
    <property type="project" value="UniProtKB-EC"/>
</dbReference>
<comment type="similarity">
    <text evidence="2">Belongs to the glycosyl hydrolase 3 family.</text>
</comment>
<evidence type="ECO:0000313" key="11">
    <source>
        <dbReference type="EMBL" id="NYJ00770.1"/>
    </source>
</evidence>
<keyword evidence="4 8" id="KW-0732">Signal</keyword>
<evidence type="ECO:0000256" key="2">
    <source>
        <dbReference type="ARBA" id="ARBA00005336"/>
    </source>
</evidence>
<evidence type="ECO:0000259" key="9">
    <source>
        <dbReference type="Pfam" id="PF00933"/>
    </source>
</evidence>
<evidence type="ECO:0000256" key="1">
    <source>
        <dbReference type="ARBA" id="ARBA00000448"/>
    </source>
</evidence>
<dbReference type="EMBL" id="JACCFP010000001">
    <property type="protein sequence ID" value="NYJ00770.1"/>
    <property type="molecule type" value="Genomic_DNA"/>
</dbReference>
<dbReference type="PANTHER" id="PTHR30620">
    <property type="entry name" value="PERIPLASMIC BETA-GLUCOSIDASE-RELATED"/>
    <property type="match status" value="1"/>
</dbReference>
<feature type="signal peptide" evidence="8">
    <location>
        <begin position="1"/>
        <end position="28"/>
    </location>
</feature>
<dbReference type="PRINTS" id="PR00133">
    <property type="entry name" value="GLHYDRLASE3"/>
</dbReference>
<dbReference type="PANTHER" id="PTHR30620:SF16">
    <property type="entry name" value="LYSOSOMAL BETA GLUCOSIDASE"/>
    <property type="match status" value="1"/>
</dbReference>
<name>A0A853BXW7_9ACTN</name>
<feature type="chain" id="PRO_5039359072" description="beta-glucosidase" evidence="8">
    <location>
        <begin position="29"/>
        <end position="684"/>
    </location>
</feature>
<accession>A0A853BXW7</accession>
<keyword evidence="6 11" id="KW-0326">Glycosidase</keyword>
<feature type="domain" description="Glycoside hydrolase family 3 C-terminal" evidence="10">
    <location>
        <begin position="459"/>
        <end position="675"/>
    </location>
</feature>
<dbReference type="Gene3D" id="3.20.20.300">
    <property type="entry name" value="Glycoside hydrolase, family 3, N-terminal domain"/>
    <property type="match status" value="1"/>
</dbReference>
<dbReference type="Gene3D" id="3.40.50.1700">
    <property type="entry name" value="Glycoside hydrolase family 3 C-terminal domain"/>
    <property type="match status" value="1"/>
</dbReference>
<organism evidence="11 12">
    <name type="scientific">Nocardioides thalensis</name>
    <dbReference type="NCBI Taxonomy" id="1914755"/>
    <lineage>
        <taxon>Bacteria</taxon>
        <taxon>Bacillati</taxon>
        <taxon>Actinomycetota</taxon>
        <taxon>Actinomycetes</taxon>
        <taxon>Propionibacteriales</taxon>
        <taxon>Nocardioidaceae</taxon>
        <taxon>Nocardioides</taxon>
    </lineage>
</organism>
<evidence type="ECO:0000313" key="12">
    <source>
        <dbReference type="Proteomes" id="UP000530424"/>
    </source>
</evidence>
<reference evidence="11 12" key="1">
    <citation type="submission" date="2020-07" db="EMBL/GenBank/DDBJ databases">
        <title>Sequencing the genomes of 1000 actinobacteria strains.</title>
        <authorList>
            <person name="Klenk H.-P."/>
        </authorList>
    </citation>
    <scope>NUCLEOTIDE SEQUENCE [LARGE SCALE GENOMIC DNA]</scope>
    <source>
        <strain evidence="11 12">DSM 103833</strain>
    </source>
</reference>
<evidence type="ECO:0000259" key="10">
    <source>
        <dbReference type="Pfam" id="PF01915"/>
    </source>
</evidence>
<dbReference type="InterPro" id="IPR036881">
    <property type="entry name" value="Glyco_hydro_3_C_sf"/>
</dbReference>
<protein>
    <recommendedName>
        <fullName evidence="3">beta-glucosidase</fullName>
        <ecNumber evidence="3">3.2.1.21</ecNumber>
    </recommendedName>
</protein>
<feature type="domain" description="Glycoside hydrolase family 3 N-terminal" evidence="9">
    <location>
        <begin position="82"/>
        <end position="420"/>
    </location>
</feature>